<dbReference type="Proteomes" id="UP000184188">
    <property type="component" value="Unassembled WGS sequence"/>
</dbReference>
<evidence type="ECO:0000256" key="1">
    <source>
        <dbReference type="SAM" id="MobiDB-lite"/>
    </source>
</evidence>
<reference evidence="3" key="1">
    <citation type="journal article" date="2017" name="Genome Biol.">
        <title>Comparative genomics reveals high biological diversity and specific adaptations in the industrially and medically important fungal genus Aspergillus.</title>
        <authorList>
            <person name="de Vries R.P."/>
            <person name="Riley R."/>
            <person name="Wiebenga A."/>
            <person name="Aguilar-Osorio G."/>
            <person name="Amillis S."/>
            <person name="Uchima C.A."/>
            <person name="Anderluh G."/>
            <person name="Asadollahi M."/>
            <person name="Askin M."/>
            <person name="Barry K."/>
            <person name="Battaglia E."/>
            <person name="Bayram O."/>
            <person name="Benocci T."/>
            <person name="Braus-Stromeyer S.A."/>
            <person name="Caldana C."/>
            <person name="Canovas D."/>
            <person name="Cerqueira G.C."/>
            <person name="Chen F."/>
            <person name="Chen W."/>
            <person name="Choi C."/>
            <person name="Clum A."/>
            <person name="Dos Santos R.A."/>
            <person name="Damasio A.R."/>
            <person name="Diallinas G."/>
            <person name="Emri T."/>
            <person name="Fekete E."/>
            <person name="Flipphi M."/>
            <person name="Freyberg S."/>
            <person name="Gallo A."/>
            <person name="Gournas C."/>
            <person name="Habgood R."/>
            <person name="Hainaut M."/>
            <person name="Harispe M.L."/>
            <person name="Henrissat B."/>
            <person name="Hilden K.S."/>
            <person name="Hope R."/>
            <person name="Hossain A."/>
            <person name="Karabika E."/>
            <person name="Karaffa L."/>
            <person name="Karanyi Z."/>
            <person name="Krasevec N."/>
            <person name="Kuo A."/>
            <person name="Kusch H."/>
            <person name="LaButti K."/>
            <person name="Lagendijk E.L."/>
            <person name="Lapidus A."/>
            <person name="Levasseur A."/>
            <person name="Lindquist E."/>
            <person name="Lipzen A."/>
            <person name="Logrieco A.F."/>
            <person name="MacCabe A."/>
            <person name="Maekelae M.R."/>
            <person name="Malavazi I."/>
            <person name="Melin P."/>
            <person name="Meyer V."/>
            <person name="Mielnichuk N."/>
            <person name="Miskei M."/>
            <person name="Molnar A.P."/>
            <person name="Mule G."/>
            <person name="Ngan C.Y."/>
            <person name="Orejas M."/>
            <person name="Orosz E."/>
            <person name="Ouedraogo J.P."/>
            <person name="Overkamp K.M."/>
            <person name="Park H.-S."/>
            <person name="Perrone G."/>
            <person name="Piumi F."/>
            <person name="Punt P.J."/>
            <person name="Ram A.F."/>
            <person name="Ramon A."/>
            <person name="Rauscher S."/>
            <person name="Record E."/>
            <person name="Riano-Pachon D.M."/>
            <person name="Robert V."/>
            <person name="Roehrig J."/>
            <person name="Ruller R."/>
            <person name="Salamov A."/>
            <person name="Salih N.S."/>
            <person name="Samson R.A."/>
            <person name="Sandor E."/>
            <person name="Sanguinetti M."/>
            <person name="Schuetze T."/>
            <person name="Sepcic K."/>
            <person name="Shelest E."/>
            <person name="Sherlock G."/>
            <person name="Sophianopoulou V."/>
            <person name="Squina F.M."/>
            <person name="Sun H."/>
            <person name="Susca A."/>
            <person name="Todd R.B."/>
            <person name="Tsang A."/>
            <person name="Unkles S.E."/>
            <person name="van de Wiele N."/>
            <person name="van Rossen-Uffink D."/>
            <person name="Oliveira J.V."/>
            <person name="Vesth T.C."/>
            <person name="Visser J."/>
            <person name="Yu J.-H."/>
            <person name="Zhou M."/>
            <person name="Andersen M.R."/>
            <person name="Archer D.B."/>
            <person name="Baker S.E."/>
            <person name="Benoit I."/>
            <person name="Brakhage A.A."/>
            <person name="Braus G.H."/>
            <person name="Fischer R."/>
            <person name="Frisvad J.C."/>
            <person name="Goldman G.H."/>
            <person name="Houbraken J."/>
            <person name="Oakley B."/>
            <person name="Pocsi I."/>
            <person name="Scazzocchio C."/>
            <person name="Seiboth B."/>
            <person name="vanKuyk P.A."/>
            <person name="Wortman J."/>
            <person name="Dyer P.S."/>
            <person name="Grigoriev I.V."/>
        </authorList>
    </citation>
    <scope>NUCLEOTIDE SEQUENCE [LARGE SCALE GENOMIC DNA]</scope>
    <source>
        <strain evidence="3">CBS 506.65</strain>
    </source>
</reference>
<feature type="compositionally biased region" description="Basic and acidic residues" evidence="1">
    <location>
        <begin position="109"/>
        <end position="118"/>
    </location>
</feature>
<keyword evidence="3" id="KW-1185">Reference proteome</keyword>
<feature type="compositionally biased region" description="Basic and acidic residues" evidence="1">
    <location>
        <begin position="8"/>
        <end position="30"/>
    </location>
</feature>
<feature type="region of interest" description="Disordered" evidence="1">
    <location>
        <begin position="1"/>
        <end position="31"/>
    </location>
</feature>
<feature type="compositionally biased region" description="Basic and acidic residues" evidence="1">
    <location>
        <begin position="127"/>
        <end position="142"/>
    </location>
</feature>
<dbReference type="GeneID" id="34615302"/>
<dbReference type="AlphaFoldDB" id="A0A1L9SRZ9"/>
<name>A0A1L9SRZ9_9EURO</name>
<feature type="region of interest" description="Disordered" evidence="1">
    <location>
        <begin position="77"/>
        <end position="142"/>
    </location>
</feature>
<dbReference type="VEuPathDB" id="FungiDB:ASPZODRAFT_59307"/>
<proteinExistence type="predicted"/>
<accession>A0A1L9SRZ9</accession>
<evidence type="ECO:0000313" key="3">
    <source>
        <dbReference type="Proteomes" id="UP000184188"/>
    </source>
</evidence>
<evidence type="ECO:0000313" key="2">
    <source>
        <dbReference type="EMBL" id="OJJ49968.1"/>
    </source>
</evidence>
<dbReference type="OrthoDB" id="3913483at2759"/>
<sequence length="142" mass="15558">MSEQTFHLTKEDLRKPESRSSQLHDGRTLKETNVSALKSHIDQNVDKAKIIEERKANLPLPDQPPVASDWQSLDQRTVNIGSGGVEGPLSGDSNSALREPATAGSSARMEGDVLHRQTEPSSRVGRQGHDNLEGLPKDAQMR</sequence>
<organism evidence="2 3">
    <name type="scientific">Penicilliopsis zonata CBS 506.65</name>
    <dbReference type="NCBI Taxonomy" id="1073090"/>
    <lineage>
        <taxon>Eukaryota</taxon>
        <taxon>Fungi</taxon>
        <taxon>Dikarya</taxon>
        <taxon>Ascomycota</taxon>
        <taxon>Pezizomycotina</taxon>
        <taxon>Eurotiomycetes</taxon>
        <taxon>Eurotiomycetidae</taxon>
        <taxon>Eurotiales</taxon>
        <taxon>Aspergillaceae</taxon>
        <taxon>Penicilliopsis</taxon>
    </lineage>
</organism>
<gene>
    <name evidence="2" type="ORF">ASPZODRAFT_59307</name>
</gene>
<protein>
    <submittedName>
        <fullName evidence="2">Uncharacterized protein</fullName>
    </submittedName>
</protein>
<dbReference type="RefSeq" id="XP_022584478.1">
    <property type="nucleotide sequence ID" value="XM_022728838.1"/>
</dbReference>
<dbReference type="EMBL" id="KV878337">
    <property type="protein sequence ID" value="OJJ49968.1"/>
    <property type="molecule type" value="Genomic_DNA"/>
</dbReference>